<dbReference type="EMBL" id="LAZR01000318">
    <property type="protein sequence ID" value="KKN74929.1"/>
    <property type="molecule type" value="Genomic_DNA"/>
</dbReference>
<dbReference type="Pfam" id="PF00534">
    <property type="entry name" value="Glycos_transf_1"/>
    <property type="match status" value="1"/>
</dbReference>
<gene>
    <name evidence="3" type="ORF">LCGC14_0385560</name>
</gene>
<feature type="domain" description="Glycosyltransferase subfamily 4-like N-terminal" evidence="2">
    <location>
        <begin position="126"/>
        <end position="219"/>
    </location>
</feature>
<evidence type="ECO:0000313" key="3">
    <source>
        <dbReference type="EMBL" id="KKN74929.1"/>
    </source>
</evidence>
<dbReference type="AlphaFoldDB" id="A0A0F9T6W5"/>
<dbReference type="Gene3D" id="3.40.50.2000">
    <property type="entry name" value="Glycogen Phosphorylase B"/>
    <property type="match status" value="2"/>
</dbReference>
<dbReference type="SUPFAM" id="SSF53756">
    <property type="entry name" value="UDP-Glycosyltransferase/glycogen phosphorylase"/>
    <property type="match status" value="1"/>
</dbReference>
<name>A0A0F9T6W5_9ZZZZ</name>
<dbReference type="PANTHER" id="PTHR45947:SF3">
    <property type="entry name" value="SULFOQUINOVOSYL TRANSFERASE SQD2"/>
    <property type="match status" value="1"/>
</dbReference>
<sequence length="433" mass="50292">MSNILFLPTRYFPSISGAEFYFQRIAETLTRGYNYKIDIFTSNAIDFKALRNPKGKIIGSSNKIFNEVNSLKINRYPINYNNTEEEAFLKLKKIRFFNVLNLKEDCVRKIIRNGPFLGNLLDFFIENKTLNYDLVHSTFFPYFNLIISLIVGKIKEIPTVCTPFFHFSNPRYSDPSLVSVLKNFDCIIACTNLEKRILVEKFNLQEKKIQVIPMGVDFDKFESIHKTKLTNYYFKETFFNKMEKKYKLVLFCGYKNYEKGAISILKSIPFILKKVKKVYFVFIGPSTLAFNLELSKIKKLEDVKIINFTPENLTGYFDKKKLTAFKEADIYLMPSRSDAFGISFLEAWASGKPVIGARIGATPEVIRENVDGFLVEFDNPKDIAHKAIQLLKNKKKRKKFGRAGQIRVSQKFTWDLVVKKTHMTYQKLLKLSG</sequence>
<evidence type="ECO:0008006" key="4">
    <source>
        <dbReference type="Google" id="ProtNLM"/>
    </source>
</evidence>
<feature type="domain" description="Glycosyl transferase family 1" evidence="1">
    <location>
        <begin position="240"/>
        <end position="405"/>
    </location>
</feature>
<accession>A0A0F9T6W5</accession>
<organism evidence="3">
    <name type="scientific">marine sediment metagenome</name>
    <dbReference type="NCBI Taxonomy" id="412755"/>
    <lineage>
        <taxon>unclassified sequences</taxon>
        <taxon>metagenomes</taxon>
        <taxon>ecological metagenomes</taxon>
    </lineage>
</organism>
<dbReference type="InterPro" id="IPR050194">
    <property type="entry name" value="Glycosyltransferase_grp1"/>
</dbReference>
<evidence type="ECO:0000259" key="1">
    <source>
        <dbReference type="Pfam" id="PF00534"/>
    </source>
</evidence>
<dbReference type="GO" id="GO:0016758">
    <property type="term" value="F:hexosyltransferase activity"/>
    <property type="evidence" value="ECO:0007669"/>
    <property type="project" value="TreeGrafter"/>
</dbReference>
<dbReference type="PANTHER" id="PTHR45947">
    <property type="entry name" value="SULFOQUINOVOSYL TRANSFERASE SQD2"/>
    <property type="match status" value="1"/>
</dbReference>
<dbReference type="Pfam" id="PF13439">
    <property type="entry name" value="Glyco_transf_4"/>
    <property type="match status" value="1"/>
</dbReference>
<protein>
    <recommendedName>
        <fullName evidence="4">Glycosyl transferase family 1 domain-containing protein</fullName>
    </recommendedName>
</protein>
<dbReference type="CDD" id="cd03801">
    <property type="entry name" value="GT4_PimA-like"/>
    <property type="match status" value="1"/>
</dbReference>
<reference evidence="3" key="1">
    <citation type="journal article" date="2015" name="Nature">
        <title>Complex archaea that bridge the gap between prokaryotes and eukaryotes.</title>
        <authorList>
            <person name="Spang A."/>
            <person name="Saw J.H."/>
            <person name="Jorgensen S.L."/>
            <person name="Zaremba-Niedzwiedzka K."/>
            <person name="Martijn J."/>
            <person name="Lind A.E."/>
            <person name="van Eijk R."/>
            <person name="Schleper C."/>
            <person name="Guy L."/>
            <person name="Ettema T.J."/>
        </authorList>
    </citation>
    <scope>NUCLEOTIDE SEQUENCE</scope>
</reference>
<dbReference type="InterPro" id="IPR001296">
    <property type="entry name" value="Glyco_trans_1"/>
</dbReference>
<evidence type="ECO:0000259" key="2">
    <source>
        <dbReference type="Pfam" id="PF13439"/>
    </source>
</evidence>
<proteinExistence type="predicted"/>
<dbReference type="InterPro" id="IPR028098">
    <property type="entry name" value="Glyco_trans_4-like_N"/>
</dbReference>
<comment type="caution">
    <text evidence="3">The sequence shown here is derived from an EMBL/GenBank/DDBJ whole genome shotgun (WGS) entry which is preliminary data.</text>
</comment>